<name>A0A645F9I5_9ZZZZ</name>
<gene>
    <name evidence="2" type="ORF">SDC9_158346</name>
</gene>
<protein>
    <recommendedName>
        <fullName evidence="3">Peptidase M50 domain-containing protein</fullName>
    </recommendedName>
</protein>
<dbReference type="GO" id="GO:0031293">
    <property type="term" value="P:membrane protein intracellular domain proteolysis"/>
    <property type="evidence" value="ECO:0007669"/>
    <property type="project" value="TreeGrafter"/>
</dbReference>
<evidence type="ECO:0000256" key="1">
    <source>
        <dbReference type="SAM" id="Phobius"/>
    </source>
</evidence>
<sequence length="265" mass="30937">MRQLKLLDANKTKEKLDVFKLKFYLNIDLKFLSKINNNMVDVYRFIIFVLSPIYLMYNVIFKNFLFEVTNNLNEILGNFNLNTIILWCFFFFVSGSIHELSHAIIAKRYNVNVPRVGIMLLYFNPAFFVELSGIEFIKNFNQKLEIMLSGIGSNLLLSTISILLCEITPYKSFFSLCLLINIAVSIMNIVPLADFDGGILFRDYLKNFDYESKIFKFYFLLKTFFISMLIYSFINNICSNFFSLTISASLSIVFVLIINIYKRGE</sequence>
<comment type="caution">
    <text evidence="2">The sequence shown here is derived from an EMBL/GenBank/DDBJ whole genome shotgun (WGS) entry which is preliminary data.</text>
</comment>
<feature type="transmembrane region" description="Helical" evidence="1">
    <location>
        <begin position="81"/>
        <end position="101"/>
    </location>
</feature>
<dbReference type="PANTHER" id="PTHR13325:SF3">
    <property type="entry name" value="MEMBRANE-BOUND TRANSCRIPTION FACTOR SITE-2 PROTEASE"/>
    <property type="match status" value="1"/>
</dbReference>
<accession>A0A645F9I5</accession>
<dbReference type="GO" id="GO:0016020">
    <property type="term" value="C:membrane"/>
    <property type="evidence" value="ECO:0007669"/>
    <property type="project" value="InterPro"/>
</dbReference>
<evidence type="ECO:0000313" key="2">
    <source>
        <dbReference type="EMBL" id="MPN11045.1"/>
    </source>
</evidence>
<feature type="transmembrane region" description="Helical" evidence="1">
    <location>
        <begin position="213"/>
        <end position="234"/>
    </location>
</feature>
<evidence type="ECO:0008006" key="3">
    <source>
        <dbReference type="Google" id="ProtNLM"/>
    </source>
</evidence>
<dbReference type="GO" id="GO:0005737">
    <property type="term" value="C:cytoplasm"/>
    <property type="evidence" value="ECO:0007669"/>
    <property type="project" value="TreeGrafter"/>
</dbReference>
<feature type="transmembrane region" description="Helical" evidence="1">
    <location>
        <begin position="42"/>
        <end position="61"/>
    </location>
</feature>
<feature type="transmembrane region" description="Helical" evidence="1">
    <location>
        <begin position="146"/>
        <end position="165"/>
    </location>
</feature>
<organism evidence="2">
    <name type="scientific">bioreactor metagenome</name>
    <dbReference type="NCBI Taxonomy" id="1076179"/>
    <lineage>
        <taxon>unclassified sequences</taxon>
        <taxon>metagenomes</taxon>
        <taxon>ecological metagenomes</taxon>
    </lineage>
</organism>
<dbReference type="InterPro" id="IPR001193">
    <property type="entry name" value="MBTPS2"/>
</dbReference>
<dbReference type="PANTHER" id="PTHR13325">
    <property type="entry name" value="PROTEASE M50 MEMBRANE-BOUND TRANSCRIPTION FACTOR SITE 2 PROTEASE"/>
    <property type="match status" value="1"/>
</dbReference>
<dbReference type="GO" id="GO:0004222">
    <property type="term" value="F:metalloendopeptidase activity"/>
    <property type="evidence" value="ECO:0007669"/>
    <property type="project" value="InterPro"/>
</dbReference>
<feature type="transmembrane region" description="Helical" evidence="1">
    <location>
        <begin position="241"/>
        <end position="261"/>
    </location>
</feature>
<feature type="transmembrane region" description="Helical" evidence="1">
    <location>
        <begin position="113"/>
        <end position="134"/>
    </location>
</feature>
<reference evidence="2" key="1">
    <citation type="submission" date="2019-08" db="EMBL/GenBank/DDBJ databases">
        <authorList>
            <person name="Kucharzyk K."/>
            <person name="Murdoch R.W."/>
            <person name="Higgins S."/>
            <person name="Loffler F."/>
        </authorList>
    </citation>
    <scope>NUCLEOTIDE SEQUENCE</scope>
</reference>
<feature type="transmembrane region" description="Helical" evidence="1">
    <location>
        <begin position="172"/>
        <end position="193"/>
    </location>
</feature>
<keyword evidence="1" id="KW-1133">Transmembrane helix</keyword>
<proteinExistence type="predicted"/>
<keyword evidence="1" id="KW-0812">Transmembrane</keyword>
<dbReference type="EMBL" id="VSSQ01057243">
    <property type="protein sequence ID" value="MPN11045.1"/>
    <property type="molecule type" value="Genomic_DNA"/>
</dbReference>
<dbReference type="AlphaFoldDB" id="A0A645F9I5"/>
<keyword evidence="1" id="KW-0472">Membrane</keyword>